<organism evidence="2 3">
    <name type="scientific">Haoranjiania flava</name>
    <dbReference type="NCBI Taxonomy" id="1856322"/>
    <lineage>
        <taxon>Bacteria</taxon>
        <taxon>Pseudomonadati</taxon>
        <taxon>Bacteroidota</taxon>
        <taxon>Chitinophagia</taxon>
        <taxon>Chitinophagales</taxon>
        <taxon>Chitinophagaceae</taxon>
        <taxon>Haoranjiania</taxon>
    </lineage>
</organism>
<sequence length="108" mass="11687">MAKTFDKGVVLNFDALVDYSADGVVSKQVLKNDAGNITLFSFDKEQGLTEHTSPYDALVSVIDGVAEIAIKDEKHLVKAGESIILPANIPHALLAIEKFKMLLTMIKG</sequence>
<proteinExistence type="predicted"/>
<dbReference type="CDD" id="cd02230">
    <property type="entry name" value="cupin_HP0902-like"/>
    <property type="match status" value="1"/>
</dbReference>
<protein>
    <submittedName>
        <fullName evidence="2">Cupin domain-containing protein</fullName>
    </submittedName>
</protein>
<dbReference type="Proteomes" id="UP001209317">
    <property type="component" value="Unassembled WGS sequence"/>
</dbReference>
<dbReference type="PANTHER" id="PTHR37694">
    <property type="entry name" value="SLR8022 PROTEIN"/>
    <property type="match status" value="1"/>
</dbReference>
<dbReference type="EMBL" id="JAOTPL010000015">
    <property type="protein sequence ID" value="MCU7694940.1"/>
    <property type="molecule type" value="Genomic_DNA"/>
</dbReference>
<evidence type="ECO:0000259" key="1">
    <source>
        <dbReference type="Pfam" id="PF07883"/>
    </source>
</evidence>
<dbReference type="InterPro" id="IPR013096">
    <property type="entry name" value="Cupin_2"/>
</dbReference>
<dbReference type="RefSeq" id="WP_263038425.1">
    <property type="nucleotide sequence ID" value="NZ_JAOTPL010000015.1"/>
</dbReference>
<keyword evidence="3" id="KW-1185">Reference proteome</keyword>
<evidence type="ECO:0000313" key="3">
    <source>
        <dbReference type="Proteomes" id="UP001209317"/>
    </source>
</evidence>
<name>A0AAE3IPI0_9BACT</name>
<accession>A0AAE3IPI0</accession>
<dbReference type="InterPro" id="IPR014710">
    <property type="entry name" value="RmlC-like_jellyroll"/>
</dbReference>
<reference evidence="2" key="1">
    <citation type="submission" date="2022-10" db="EMBL/GenBank/DDBJ databases">
        <authorList>
            <person name="Kim H.S."/>
            <person name="Kim J.-S."/>
            <person name="Suh M.K."/>
            <person name="Eom M.K."/>
            <person name="Lee J.-S."/>
        </authorList>
    </citation>
    <scope>NUCLEOTIDE SEQUENCE</scope>
    <source>
        <strain evidence="2">LIP-5</strain>
    </source>
</reference>
<feature type="domain" description="Cupin type-2" evidence="1">
    <location>
        <begin position="40"/>
        <end position="102"/>
    </location>
</feature>
<dbReference type="InterPro" id="IPR011051">
    <property type="entry name" value="RmlC_Cupin_sf"/>
</dbReference>
<dbReference type="Pfam" id="PF07883">
    <property type="entry name" value="Cupin_2"/>
    <property type="match status" value="1"/>
</dbReference>
<gene>
    <name evidence="2" type="ORF">OD355_10470</name>
</gene>
<comment type="caution">
    <text evidence="2">The sequence shown here is derived from an EMBL/GenBank/DDBJ whole genome shotgun (WGS) entry which is preliminary data.</text>
</comment>
<dbReference type="SUPFAM" id="SSF51182">
    <property type="entry name" value="RmlC-like cupins"/>
    <property type="match status" value="1"/>
</dbReference>
<evidence type="ECO:0000313" key="2">
    <source>
        <dbReference type="EMBL" id="MCU7694940.1"/>
    </source>
</evidence>
<dbReference type="Gene3D" id="2.60.120.10">
    <property type="entry name" value="Jelly Rolls"/>
    <property type="match status" value="1"/>
</dbReference>
<dbReference type="PANTHER" id="PTHR37694:SF1">
    <property type="entry name" value="SLR8022 PROTEIN"/>
    <property type="match status" value="1"/>
</dbReference>
<dbReference type="AlphaFoldDB" id="A0AAE3IPI0"/>